<sequence>MVLPMHMSDRPSEIEITYTLGMAVANLSEAKQMFPQIERNGVVIESVGGVPMEPSIWEDLQHQLNYALLQVTYSHAFRIICSSEVVSYIVSPKSLYFLPNGITETSSSMVPSAKGASAIPPLACTMEQRLAKILSSTMLGATHVQIENESSWYQARKELGGGLHLRRDVEEVIGEIKCPASNRSTFQGFYYTMLSNKAGDLVPTRVPAGTASMPLKAWRLADNACMARDAQLTKASCAGEHSQEDLVCTFLQATVVSPLFAGLMQMERLYLVIGAFMGATKMQAYKNKAKVNTALATLGNSRLELKLMTPVQWRSLGSVTGAIQRCGDSFGQHSASLAQSEAAIRVKEAGSSIALTRLLREASSEKYKSHQNSNSVRRMAEQTSNPFGHFLYALPPRHQEFLLAKQRNADSNLEQVQRKAMRRQASFELSHSPSHKTRAEPGKVTLPTSILLGTLRDPAKEERRHNALLASWFSVDRKCKEQLAVRIQHIFRKTLLTRALYQNNQRKLAITYIQSRIRGRIGRAYTTLFAKVASLSATSIATRHRMVIATRCKVHRGMLMRDAASKIQSYTRRYHAYCYVNWLQQNWKNAAKLEFGARQILILCQFKLWLFRRIRVEPMSVFQEDPLLFALAPARIAARLRGNLGRTNFVRKLSANVVHRVVNPARSLLQRFMRGCIGRYLALNTAQKNKSATRIQQVIRGHTKVVWRKRTCYLTLKSNSVIQLQKVARGHLDRIFVQLKNNETNRIRLYMILLPRLQAYVRGIKARQIAMRLRILIVCSNRVQRAWCQYSLRIEARHAYNKKLLRIHTHASTQITSRLRGLFARKRCSSMRHATAGHRFKSARTILRSWLRYRSVSRFAVLKEEWQVENSTRTLMAWHSLRDDVHQDMEDVRADIKSTRRARSWARKRVRDLRSFIAEAELRLPKVQSQIIALDTVDIDKGWDEALKNEWERLTSQLAMAVEEKRLMKIQASRCDTQLLDLQLEYEDIELDIDDVAMREQEEFELLRRLEIQHAEVRAESSWIARVRHERMRWRVRNVRMHVLKRERKTMADLFVMALQRRELAVSSTLSAYKQHRLFTSALHEASRKDRAMRSKLLNDVTIDEASAVSKLRTTYDAVLSGIVPILEGGGLEMRRSY</sequence>
<organism evidence="1 2">
    <name type="scientific">Pelagomonas calceolata</name>
    <dbReference type="NCBI Taxonomy" id="35677"/>
    <lineage>
        <taxon>Eukaryota</taxon>
        <taxon>Sar</taxon>
        <taxon>Stramenopiles</taxon>
        <taxon>Ochrophyta</taxon>
        <taxon>Pelagophyceae</taxon>
        <taxon>Pelagomonadales</taxon>
        <taxon>Pelagomonadaceae</taxon>
        <taxon>Pelagomonas</taxon>
    </lineage>
</organism>
<proteinExistence type="predicted"/>
<comment type="caution">
    <text evidence="1">The sequence shown here is derived from an EMBL/GenBank/DDBJ whole genome shotgun (WGS) entry which is preliminary data.</text>
</comment>
<dbReference type="SMART" id="SM00015">
    <property type="entry name" value="IQ"/>
    <property type="match status" value="4"/>
</dbReference>
<reference evidence="1" key="1">
    <citation type="submission" date="2021-11" db="EMBL/GenBank/DDBJ databases">
        <authorList>
            <consortium name="Genoscope - CEA"/>
            <person name="William W."/>
        </authorList>
    </citation>
    <scope>NUCLEOTIDE SEQUENCE</scope>
</reference>
<dbReference type="EMBL" id="CAKKNE010000001">
    <property type="protein sequence ID" value="CAH0365123.1"/>
    <property type="molecule type" value="Genomic_DNA"/>
</dbReference>
<dbReference type="PROSITE" id="PS50096">
    <property type="entry name" value="IQ"/>
    <property type="match status" value="2"/>
</dbReference>
<dbReference type="OrthoDB" id="2148418at2759"/>
<gene>
    <name evidence="1" type="ORF">PECAL_1P15360</name>
</gene>
<dbReference type="AlphaFoldDB" id="A0A8J2S4P6"/>
<keyword evidence="2" id="KW-1185">Reference proteome</keyword>
<evidence type="ECO:0000313" key="2">
    <source>
        <dbReference type="Proteomes" id="UP000789595"/>
    </source>
</evidence>
<dbReference type="InterPro" id="IPR000048">
    <property type="entry name" value="IQ_motif_EF-hand-BS"/>
</dbReference>
<dbReference type="Gene3D" id="1.20.5.190">
    <property type="match status" value="1"/>
</dbReference>
<accession>A0A8J2S4P6</accession>
<protein>
    <submittedName>
        <fullName evidence="1">Uncharacterized protein</fullName>
    </submittedName>
</protein>
<name>A0A8J2S4P6_9STRA</name>
<dbReference type="Proteomes" id="UP000789595">
    <property type="component" value="Unassembled WGS sequence"/>
</dbReference>
<evidence type="ECO:0000313" key="1">
    <source>
        <dbReference type="EMBL" id="CAH0365123.1"/>
    </source>
</evidence>